<gene>
    <name evidence="14" type="primary">OMA1</name>
</gene>
<comment type="similarity">
    <text evidence="8">Belongs to the peptidase M48 family.</text>
</comment>
<keyword evidence="15" id="KW-1185">Reference proteome</keyword>
<evidence type="ECO:0000256" key="9">
    <source>
        <dbReference type="ARBA" id="ARBA00040360"/>
    </source>
</evidence>
<dbReference type="GO" id="GO:0006515">
    <property type="term" value="P:protein quality control for misfolded or incompletely synthesized proteins"/>
    <property type="evidence" value="ECO:0007669"/>
    <property type="project" value="TreeGrafter"/>
</dbReference>
<evidence type="ECO:0000256" key="7">
    <source>
        <dbReference type="ARBA" id="ARBA00023049"/>
    </source>
</evidence>
<dbReference type="Pfam" id="PF01435">
    <property type="entry name" value="Peptidase_M48"/>
    <property type="match status" value="1"/>
</dbReference>
<reference evidence="14" key="1">
    <citation type="submission" date="2025-08" db="UniProtKB">
        <authorList>
            <consortium name="Ensembl"/>
        </authorList>
    </citation>
    <scope>IDENTIFICATION</scope>
</reference>
<keyword evidence="12" id="KW-0472">Membrane</keyword>
<evidence type="ECO:0000313" key="14">
    <source>
        <dbReference type="Ensembl" id="ENSOTSP00005063636.2"/>
    </source>
</evidence>
<evidence type="ECO:0000256" key="4">
    <source>
        <dbReference type="ARBA" id="ARBA00022723"/>
    </source>
</evidence>
<dbReference type="GO" id="GO:0046872">
    <property type="term" value="F:metal ion binding"/>
    <property type="evidence" value="ECO:0007669"/>
    <property type="project" value="UniProtKB-KW"/>
</dbReference>
<organism evidence="14 15">
    <name type="scientific">Oncorhynchus tshawytscha</name>
    <name type="common">Chinook salmon</name>
    <name type="synonym">Salmo tshawytscha</name>
    <dbReference type="NCBI Taxonomy" id="74940"/>
    <lineage>
        <taxon>Eukaryota</taxon>
        <taxon>Metazoa</taxon>
        <taxon>Chordata</taxon>
        <taxon>Craniata</taxon>
        <taxon>Vertebrata</taxon>
        <taxon>Euteleostomi</taxon>
        <taxon>Actinopterygii</taxon>
        <taxon>Neopterygii</taxon>
        <taxon>Teleostei</taxon>
        <taxon>Protacanthopterygii</taxon>
        <taxon>Salmoniformes</taxon>
        <taxon>Salmonidae</taxon>
        <taxon>Salmoninae</taxon>
        <taxon>Oncorhynchus</taxon>
    </lineage>
</organism>
<keyword evidence="12" id="KW-1133">Transmembrane helix</keyword>
<dbReference type="AlphaFoldDB" id="A0A8C8HF22"/>
<dbReference type="CDD" id="cd07331">
    <property type="entry name" value="M48C_Oma1_like"/>
    <property type="match status" value="1"/>
</dbReference>
<dbReference type="Proteomes" id="UP000694402">
    <property type="component" value="Unassembled WGS sequence"/>
</dbReference>
<keyword evidence="12" id="KW-0812">Transmembrane</keyword>
<dbReference type="GO" id="GO:0005743">
    <property type="term" value="C:mitochondrial inner membrane"/>
    <property type="evidence" value="ECO:0007669"/>
    <property type="project" value="TreeGrafter"/>
</dbReference>
<reference evidence="14" key="2">
    <citation type="submission" date="2025-09" db="UniProtKB">
        <authorList>
            <consortium name="Ensembl"/>
        </authorList>
    </citation>
    <scope>IDENTIFICATION</scope>
</reference>
<comment type="cofactor">
    <cofactor evidence="1">
        <name>Zn(2+)</name>
        <dbReference type="ChEBI" id="CHEBI:29105"/>
    </cofactor>
</comment>
<proteinExistence type="inferred from homology"/>
<evidence type="ECO:0000256" key="11">
    <source>
        <dbReference type="SAM" id="MobiDB-lite"/>
    </source>
</evidence>
<evidence type="ECO:0000256" key="3">
    <source>
        <dbReference type="ARBA" id="ARBA00022670"/>
    </source>
</evidence>
<accession>A0A8C8HF22</accession>
<keyword evidence="3" id="KW-0645">Protease</keyword>
<dbReference type="InterPro" id="IPR051156">
    <property type="entry name" value="Mito/Outer_Membr_Metalloprot"/>
</dbReference>
<protein>
    <recommendedName>
        <fullName evidence="9">Metalloendopeptidase OMA1, mitochondrial</fullName>
    </recommendedName>
    <alternativeName>
        <fullName evidence="10">Overlapping with the m-AAA protease 1 homolog</fullName>
    </alternativeName>
</protein>
<dbReference type="InterPro" id="IPR001915">
    <property type="entry name" value="Peptidase_M48"/>
</dbReference>
<dbReference type="RefSeq" id="XP_024273918.1">
    <property type="nucleotide sequence ID" value="XM_024418150.1"/>
</dbReference>
<feature type="domain" description="Peptidase M48" evidence="13">
    <location>
        <begin position="244"/>
        <end position="435"/>
    </location>
</feature>
<evidence type="ECO:0000256" key="12">
    <source>
        <dbReference type="SAM" id="Phobius"/>
    </source>
</evidence>
<evidence type="ECO:0000259" key="13">
    <source>
        <dbReference type="Pfam" id="PF01435"/>
    </source>
</evidence>
<feature type="region of interest" description="Disordered" evidence="11">
    <location>
        <begin position="480"/>
        <end position="504"/>
    </location>
</feature>
<evidence type="ECO:0000256" key="2">
    <source>
        <dbReference type="ARBA" id="ARBA00011182"/>
    </source>
</evidence>
<sequence length="527" mass="59000">MAILGTMELLCARLMRNQRRCLPAYLSRSFQTSHCRQRQSTTRSTLPSTELYSTNTCGILRQPETTNSVCQLQLRPSSSQRQLFSSENVRTVLFPVGTLRPDPAVHCLPVIWLSKHGQNFHTSAPHRALPAPLIWLVLKPLQKIVAIILGRSIRKWWLALPPNKQQLVRQKVWRRRWQLVAGGMVAMVIMASFFLTHLDESPITGRTRLLVFSRENYMELATVTGDGYMEEFAELMVPEKDPRHQVVERVVEHLAQRNKDIPEVSSVSWRVHLVDSPTVNAFVLPNGKVFMFTGMLEAVADVHQLTFILGHEMAHAVMGHSAEQASMSHVVDFLSLILLTAIWAVCPRDSLAVLGQWIQTKLIQFLFDRPYSRKLEAEADQVGLQLAAKACADVRAGPVFWQQMEISNQLRGEPTVPEWLSTHPSHRNRVAQLDRLVPQYLELRESCSCPALPATDPRAVFAQSVKVLLDATRDLEGEAGKRLKPQALSQTPTSDHRRAPHPGGLATALLASSATGSPPALDTATHL</sequence>
<dbReference type="GO" id="GO:0034982">
    <property type="term" value="P:mitochondrial protein processing"/>
    <property type="evidence" value="ECO:0007669"/>
    <property type="project" value="TreeGrafter"/>
</dbReference>
<dbReference type="GeneID" id="112248818"/>
<keyword evidence="4" id="KW-0479">Metal-binding</keyword>
<evidence type="ECO:0000256" key="1">
    <source>
        <dbReference type="ARBA" id="ARBA00001947"/>
    </source>
</evidence>
<dbReference type="PANTHER" id="PTHR22726">
    <property type="entry name" value="METALLOENDOPEPTIDASE OMA1"/>
    <property type="match status" value="1"/>
</dbReference>
<name>A0A8C8HF22_ONCTS</name>
<dbReference type="Gene3D" id="3.30.2010.10">
    <property type="entry name" value="Metalloproteases ('zincins'), catalytic domain"/>
    <property type="match status" value="1"/>
</dbReference>
<dbReference type="PANTHER" id="PTHR22726:SF1">
    <property type="entry name" value="METALLOENDOPEPTIDASE OMA1, MITOCHONDRIAL"/>
    <property type="match status" value="1"/>
</dbReference>
<evidence type="ECO:0000313" key="15">
    <source>
        <dbReference type="Proteomes" id="UP000694402"/>
    </source>
</evidence>
<dbReference type="GeneTree" id="ENSGT00390000007027"/>
<feature type="transmembrane region" description="Helical" evidence="12">
    <location>
        <begin position="179"/>
        <end position="198"/>
    </location>
</feature>
<evidence type="ECO:0000256" key="5">
    <source>
        <dbReference type="ARBA" id="ARBA00022801"/>
    </source>
</evidence>
<keyword evidence="5" id="KW-0378">Hydrolase</keyword>
<keyword evidence="7" id="KW-0482">Metalloprotease</keyword>
<evidence type="ECO:0000256" key="6">
    <source>
        <dbReference type="ARBA" id="ARBA00022833"/>
    </source>
</evidence>
<keyword evidence="6" id="KW-0862">Zinc</keyword>
<evidence type="ECO:0000256" key="8">
    <source>
        <dbReference type="ARBA" id="ARBA00038233"/>
    </source>
</evidence>
<comment type="subunit">
    <text evidence="2">Homooligomer.</text>
</comment>
<dbReference type="Ensembl" id="ENSOTST00005069187.2">
    <property type="protein sequence ID" value="ENSOTSP00005063636.2"/>
    <property type="gene ID" value="ENSOTSG00005030448.2"/>
</dbReference>
<evidence type="ECO:0000256" key="10">
    <source>
        <dbReference type="ARBA" id="ARBA00042978"/>
    </source>
</evidence>
<dbReference type="GO" id="GO:0004222">
    <property type="term" value="F:metalloendopeptidase activity"/>
    <property type="evidence" value="ECO:0007669"/>
    <property type="project" value="InterPro"/>
</dbReference>